<feature type="region of interest" description="Disordered" evidence="1">
    <location>
        <begin position="143"/>
        <end position="168"/>
    </location>
</feature>
<dbReference type="STRING" id="69771.A0A1V6NS61"/>
<dbReference type="EMBL" id="MDYL01000042">
    <property type="protein sequence ID" value="OQD67206.1"/>
    <property type="molecule type" value="Genomic_DNA"/>
</dbReference>
<dbReference type="OMA" id="AAIDPIC"/>
<organism evidence="2 3">
    <name type="scientific">Penicillium decumbens</name>
    <dbReference type="NCBI Taxonomy" id="69771"/>
    <lineage>
        <taxon>Eukaryota</taxon>
        <taxon>Fungi</taxon>
        <taxon>Dikarya</taxon>
        <taxon>Ascomycota</taxon>
        <taxon>Pezizomycotina</taxon>
        <taxon>Eurotiomycetes</taxon>
        <taxon>Eurotiomycetidae</taxon>
        <taxon>Eurotiales</taxon>
        <taxon>Aspergillaceae</taxon>
        <taxon>Penicillium</taxon>
    </lineage>
</organism>
<dbReference type="Gene3D" id="3.40.50.1820">
    <property type="entry name" value="alpha/beta hydrolase"/>
    <property type="match status" value="1"/>
</dbReference>
<name>A0A1V6NS61_PENDC</name>
<dbReference type="SUPFAM" id="SSF53474">
    <property type="entry name" value="alpha/beta-Hydrolases"/>
    <property type="match status" value="1"/>
</dbReference>
<dbReference type="GO" id="GO:0072330">
    <property type="term" value="P:monocarboxylic acid biosynthetic process"/>
    <property type="evidence" value="ECO:0007669"/>
    <property type="project" value="UniProtKB-ARBA"/>
</dbReference>
<protein>
    <submittedName>
        <fullName evidence="2">Uncharacterized protein</fullName>
    </submittedName>
</protein>
<keyword evidence="3" id="KW-1185">Reference proteome</keyword>
<dbReference type="Proteomes" id="UP000191522">
    <property type="component" value="Unassembled WGS sequence"/>
</dbReference>
<sequence length="502" mass="54631">MRPLIHHSSRLAFRISGGARTNAFISIAHFQAVRFHTASGGYVDETVALPVGNNGEIKLRVTRPIVSNSHTQSQSPSGPNVILYLPPGPLFQRLDANPVQTGDGVSFGSSEEPGLFNAGLPQHLLASATCAIVVTVNYRLGNPKETNTLPESSSKQEQAPSPENTSSATAAQTDFYQYPTPVHDTLAGFDWIQNHLKPAHLAIFGSHIGGSLALMLALTEAQSVKAVAAHEPICDWPGLDEYCAIEYESDPSTDRSDNSGTIAISKRTPKKASRSSTPADLIPLLEAREQYFASPERCFDAFASPILFLRSAGCDIPRVFPRYLTGPEYPVPTLKYTKSTSAEQHAASDGSLWDGDIYPDEDAEHLGSSARVVRRRKALSRWPPYGLDYGLSGRTWSGPRHGIGRLQVTLPWVKVFIRNELGSSRGSESMGRSTARKDAYVGRTVLARQGEEMVSVMRRACFWGREKGFGERKVTLSRIDGDSVQDAGAWLGSVFDGSIEDD</sequence>
<dbReference type="InterPro" id="IPR029058">
    <property type="entry name" value="AB_hydrolase_fold"/>
</dbReference>
<gene>
    <name evidence="2" type="ORF">PENDEC_c042G04287</name>
</gene>
<evidence type="ECO:0000256" key="1">
    <source>
        <dbReference type="SAM" id="MobiDB-lite"/>
    </source>
</evidence>
<comment type="caution">
    <text evidence="2">The sequence shown here is derived from an EMBL/GenBank/DDBJ whole genome shotgun (WGS) entry which is preliminary data.</text>
</comment>
<evidence type="ECO:0000313" key="3">
    <source>
        <dbReference type="Proteomes" id="UP000191522"/>
    </source>
</evidence>
<feature type="compositionally biased region" description="Polar residues" evidence="1">
    <location>
        <begin position="144"/>
        <end position="168"/>
    </location>
</feature>
<dbReference type="OrthoDB" id="5396420at2759"/>
<dbReference type="AlphaFoldDB" id="A0A1V6NS61"/>
<dbReference type="GO" id="GO:0017000">
    <property type="term" value="P:antibiotic biosynthetic process"/>
    <property type="evidence" value="ECO:0007669"/>
    <property type="project" value="UniProtKB-ARBA"/>
</dbReference>
<proteinExistence type="predicted"/>
<feature type="region of interest" description="Disordered" evidence="1">
    <location>
        <begin position="249"/>
        <end position="275"/>
    </location>
</feature>
<evidence type="ECO:0000313" key="2">
    <source>
        <dbReference type="EMBL" id="OQD67206.1"/>
    </source>
</evidence>
<accession>A0A1V6NS61</accession>
<dbReference type="Pfam" id="PF00756">
    <property type="entry name" value="Esterase"/>
    <property type="match status" value="1"/>
</dbReference>
<dbReference type="InterPro" id="IPR000801">
    <property type="entry name" value="Esterase-like"/>
</dbReference>
<reference evidence="3" key="1">
    <citation type="journal article" date="2017" name="Nat. Microbiol.">
        <title>Global analysis of biosynthetic gene clusters reveals vast potential of secondary metabolite production in Penicillium species.</title>
        <authorList>
            <person name="Nielsen J.C."/>
            <person name="Grijseels S."/>
            <person name="Prigent S."/>
            <person name="Ji B."/>
            <person name="Dainat J."/>
            <person name="Nielsen K.F."/>
            <person name="Frisvad J.C."/>
            <person name="Workman M."/>
            <person name="Nielsen J."/>
        </authorList>
    </citation>
    <scope>NUCLEOTIDE SEQUENCE [LARGE SCALE GENOMIC DNA]</scope>
    <source>
        <strain evidence="3">IBT 11843</strain>
    </source>
</reference>